<evidence type="ECO:0000259" key="4">
    <source>
        <dbReference type="PROSITE" id="PS50932"/>
    </source>
</evidence>
<evidence type="ECO:0000256" key="2">
    <source>
        <dbReference type="ARBA" id="ARBA00023125"/>
    </source>
</evidence>
<proteinExistence type="predicted"/>
<sequence length="373" mass="41138">MKGSSITIVDIAKKLNISKSTVSRALTNNPNVNPETRQKVLALADQLAYQPNMLSIGLRTNKTKTIGIVVPELISSFYPTVMAGAQEAAAQRGFSVLTASCNENYATEVANSKVMLANCVDGVLVSITKETINYDHWMTFYRRGIPIVFFDRVCGEMMVPKVVVSDYESSFNAVAHLVASGRKRIAHLTGPAQMLIMQKRLNGYRAALNKHGLTYDESLVIDTDLNVTNVKMQVKYLLEQKQPVDAIFAVNDAIAMEAVQVLKKMNKRVPEDIAVVGFGDHYGSGFADPALTTIAVPNREMGKTAMSLLLSLMDKEPASWKPITRILDGELVVRQSTIKPEPMVSYVSSYPGVFQMNSLHNREFSDDKKLKAI</sequence>
<organism evidence="5 6">
    <name type="scientific">Niabella yanshanensis</name>
    <dbReference type="NCBI Taxonomy" id="577386"/>
    <lineage>
        <taxon>Bacteria</taxon>
        <taxon>Pseudomonadati</taxon>
        <taxon>Bacteroidota</taxon>
        <taxon>Chitinophagia</taxon>
        <taxon>Chitinophagales</taxon>
        <taxon>Chitinophagaceae</taxon>
        <taxon>Niabella</taxon>
    </lineage>
</organism>
<dbReference type="CDD" id="cd01392">
    <property type="entry name" value="HTH_LacI"/>
    <property type="match status" value="1"/>
</dbReference>
<evidence type="ECO:0000256" key="3">
    <source>
        <dbReference type="ARBA" id="ARBA00023163"/>
    </source>
</evidence>
<dbReference type="Proteomes" id="UP001325680">
    <property type="component" value="Chromosome"/>
</dbReference>
<feature type="domain" description="HTH lacI-type" evidence="4">
    <location>
        <begin position="6"/>
        <end position="60"/>
    </location>
</feature>
<dbReference type="Pfam" id="PF13377">
    <property type="entry name" value="Peripla_BP_3"/>
    <property type="match status" value="1"/>
</dbReference>
<dbReference type="GO" id="GO:0003677">
    <property type="term" value="F:DNA binding"/>
    <property type="evidence" value="ECO:0007669"/>
    <property type="project" value="UniProtKB-KW"/>
</dbReference>
<name>A0ABZ0W8Y0_9BACT</name>
<protein>
    <submittedName>
        <fullName evidence="5">LacI family DNA-binding transcriptional regulator</fullName>
    </submittedName>
</protein>
<accession>A0ABZ0W8Y0</accession>
<dbReference type="InterPro" id="IPR028082">
    <property type="entry name" value="Peripla_BP_I"/>
</dbReference>
<dbReference type="Gene3D" id="1.10.260.40">
    <property type="entry name" value="lambda repressor-like DNA-binding domains"/>
    <property type="match status" value="1"/>
</dbReference>
<keyword evidence="6" id="KW-1185">Reference proteome</keyword>
<dbReference type="PANTHER" id="PTHR30146:SF109">
    <property type="entry name" value="HTH-TYPE TRANSCRIPTIONAL REGULATOR GALS"/>
    <property type="match status" value="1"/>
</dbReference>
<dbReference type="SUPFAM" id="SSF47413">
    <property type="entry name" value="lambda repressor-like DNA-binding domains"/>
    <property type="match status" value="1"/>
</dbReference>
<dbReference type="InterPro" id="IPR000843">
    <property type="entry name" value="HTH_LacI"/>
</dbReference>
<dbReference type="PANTHER" id="PTHR30146">
    <property type="entry name" value="LACI-RELATED TRANSCRIPTIONAL REPRESSOR"/>
    <property type="match status" value="1"/>
</dbReference>
<evidence type="ECO:0000313" key="5">
    <source>
        <dbReference type="EMBL" id="WQD38516.1"/>
    </source>
</evidence>
<dbReference type="InterPro" id="IPR010982">
    <property type="entry name" value="Lambda_DNA-bd_dom_sf"/>
</dbReference>
<dbReference type="PROSITE" id="PS50932">
    <property type="entry name" value="HTH_LACI_2"/>
    <property type="match status" value="1"/>
</dbReference>
<keyword evidence="2 5" id="KW-0238">DNA-binding</keyword>
<dbReference type="Gene3D" id="3.40.50.2300">
    <property type="match status" value="2"/>
</dbReference>
<dbReference type="Pfam" id="PF00356">
    <property type="entry name" value="LacI"/>
    <property type="match status" value="1"/>
</dbReference>
<dbReference type="EMBL" id="CP139960">
    <property type="protein sequence ID" value="WQD38516.1"/>
    <property type="molecule type" value="Genomic_DNA"/>
</dbReference>
<keyword evidence="3" id="KW-0804">Transcription</keyword>
<gene>
    <name evidence="5" type="ORF">U0035_22850</name>
</gene>
<dbReference type="SUPFAM" id="SSF53822">
    <property type="entry name" value="Periplasmic binding protein-like I"/>
    <property type="match status" value="1"/>
</dbReference>
<evidence type="ECO:0000313" key="6">
    <source>
        <dbReference type="Proteomes" id="UP001325680"/>
    </source>
</evidence>
<dbReference type="RefSeq" id="WP_114791268.1">
    <property type="nucleotide sequence ID" value="NZ_CP139960.1"/>
</dbReference>
<dbReference type="CDD" id="cd06267">
    <property type="entry name" value="PBP1_LacI_sugar_binding-like"/>
    <property type="match status" value="1"/>
</dbReference>
<dbReference type="InterPro" id="IPR046335">
    <property type="entry name" value="LacI/GalR-like_sensor"/>
</dbReference>
<dbReference type="SMART" id="SM00354">
    <property type="entry name" value="HTH_LACI"/>
    <property type="match status" value="1"/>
</dbReference>
<reference evidence="5 6" key="1">
    <citation type="submission" date="2023-12" db="EMBL/GenBank/DDBJ databases">
        <title>Genome sequencing and assembly of bacterial species from a model synthetic community.</title>
        <authorList>
            <person name="Hogle S.L."/>
        </authorList>
    </citation>
    <scope>NUCLEOTIDE SEQUENCE [LARGE SCALE GENOMIC DNA]</scope>
    <source>
        <strain evidence="5 6">HAMBI_3031</strain>
    </source>
</reference>
<evidence type="ECO:0000256" key="1">
    <source>
        <dbReference type="ARBA" id="ARBA00023015"/>
    </source>
</evidence>
<keyword evidence="1" id="KW-0805">Transcription regulation</keyword>